<evidence type="ECO:0000313" key="1">
    <source>
        <dbReference type="EnsemblPlants" id="Kaladp0520s0013.1.v1.1"/>
    </source>
</evidence>
<dbReference type="Gramene" id="Kaladp0520s0013.1.v1.1">
    <property type="protein sequence ID" value="Kaladp0520s0013.1.v1.1"/>
    <property type="gene ID" value="Kaladp0520s0013.v1.1"/>
</dbReference>
<keyword evidence="2" id="KW-1185">Reference proteome</keyword>
<evidence type="ECO:0000313" key="2">
    <source>
        <dbReference type="Proteomes" id="UP000594263"/>
    </source>
</evidence>
<sequence length="245" mass="27387">MHPCRFEAKAATKCFTFFQGRAQAKTMTQISISIISAFPSCSATNRFQPNSGDSDRSFSRQRLLLHQKQRTHFESDLLQCKVSRREAALLSFLALVPSLTSPDSAAAFSIGISGPKEWLKEQKKKASRFLLAPIEASRESLQYAYMMLTAERSGSANDMDEIQRLIGSAARDCVPKERNSFVEFQANTGVEVCTFSLLVKNAASLLGDKDPVKLEAETKWMILLGLLHYYTAWQIRVTSNCQVTD</sequence>
<dbReference type="PANTHER" id="PTHR36398:SF1">
    <property type="entry name" value="PLASMA MEMBRANE FUSION PROTEIN"/>
    <property type="match status" value="1"/>
</dbReference>
<dbReference type="AlphaFoldDB" id="A0A7N1A8R3"/>
<dbReference type="Proteomes" id="UP000594263">
    <property type="component" value="Unplaced"/>
</dbReference>
<organism evidence="1 2">
    <name type="scientific">Kalanchoe fedtschenkoi</name>
    <name type="common">Lavender scallops</name>
    <name type="synonym">South American air plant</name>
    <dbReference type="NCBI Taxonomy" id="63787"/>
    <lineage>
        <taxon>Eukaryota</taxon>
        <taxon>Viridiplantae</taxon>
        <taxon>Streptophyta</taxon>
        <taxon>Embryophyta</taxon>
        <taxon>Tracheophyta</taxon>
        <taxon>Spermatophyta</taxon>
        <taxon>Magnoliopsida</taxon>
        <taxon>eudicotyledons</taxon>
        <taxon>Gunneridae</taxon>
        <taxon>Pentapetalae</taxon>
        <taxon>Saxifragales</taxon>
        <taxon>Crassulaceae</taxon>
        <taxon>Kalanchoe</taxon>
    </lineage>
</organism>
<dbReference type="EnsemblPlants" id="Kaladp0520s0013.1.v1.1">
    <property type="protein sequence ID" value="Kaladp0520s0013.1.v1.1"/>
    <property type="gene ID" value="Kaladp0520s0013.v1.1"/>
</dbReference>
<reference evidence="1" key="1">
    <citation type="submission" date="2021-01" db="UniProtKB">
        <authorList>
            <consortium name="EnsemblPlants"/>
        </authorList>
    </citation>
    <scope>IDENTIFICATION</scope>
</reference>
<protein>
    <submittedName>
        <fullName evidence="1">Uncharacterized protein</fullName>
    </submittedName>
</protein>
<dbReference type="GO" id="GO:0009507">
    <property type="term" value="C:chloroplast"/>
    <property type="evidence" value="ECO:0007669"/>
    <property type="project" value="TreeGrafter"/>
</dbReference>
<proteinExistence type="predicted"/>
<name>A0A7N1A8R3_KALFE</name>
<dbReference type="PANTHER" id="PTHR36398">
    <property type="entry name" value="PLASMA MEMBRANE FUSION PROTEIN"/>
    <property type="match status" value="1"/>
</dbReference>
<accession>A0A7N1A8R3</accession>